<evidence type="ECO:0000259" key="4">
    <source>
        <dbReference type="PROSITE" id="PS50208"/>
    </source>
</evidence>
<dbReference type="InterPro" id="IPR002398">
    <property type="entry name" value="Pept_C14"/>
</dbReference>
<dbReference type="KEGG" id="obi:106872946"/>
<feature type="domain" description="Caspase family p10" evidence="3">
    <location>
        <begin position="185"/>
        <end position="279"/>
    </location>
</feature>
<dbReference type="PANTHER" id="PTHR10454:SF232">
    <property type="entry name" value="AT03047P-RELATED"/>
    <property type="match status" value="1"/>
</dbReference>
<evidence type="ECO:0000259" key="3">
    <source>
        <dbReference type="PROSITE" id="PS50207"/>
    </source>
</evidence>
<evidence type="ECO:0000313" key="5">
    <source>
        <dbReference type="EMBL" id="KOF83968.1"/>
    </source>
</evidence>
<dbReference type="InterPro" id="IPR002138">
    <property type="entry name" value="Pept_C14_p10"/>
</dbReference>
<dbReference type="GO" id="GO:0005737">
    <property type="term" value="C:cytoplasm"/>
    <property type="evidence" value="ECO:0007669"/>
    <property type="project" value="TreeGrafter"/>
</dbReference>
<evidence type="ECO:0000256" key="2">
    <source>
        <dbReference type="RuleBase" id="RU003971"/>
    </source>
</evidence>
<dbReference type="GO" id="GO:0006508">
    <property type="term" value="P:proteolysis"/>
    <property type="evidence" value="ECO:0007669"/>
    <property type="project" value="InterPro"/>
</dbReference>
<dbReference type="InterPro" id="IPR029030">
    <property type="entry name" value="Caspase-like_dom_sf"/>
</dbReference>
<dbReference type="InterPro" id="IPR015917">
    <property type="entry name" value="Pept_C14A"/>
</dbReference>
<dbReference type="InterPro" id="IPR016129">
    <property type="entry name" value="Caspase_his_AS"/>
</dbReference>
<dbReference type="PRINTS" id="PR00376">
    <property type="entry name" value="IL1BCENZYME"/>
</dbReference>
<evidence type="ECO:0000256" key="1">
    <source>
        <dbReference type="ARBA" id="ARBA00010134"/>
    </source>
</evidence>
<dbReference type="CDD" id="cd00032">
    <property type="entry name" value="CASc"/>
    <property type="match status" value="1"/>
</dbReference>
<dbReference type="EMBL" id="KQ419326">
    <property type="protein sequence ID" value="KOF83968.1"/>
    <property type="molecule type" value="Genomic_DNA"/>
</dbReference>
<organism evidence="5">
    <name type="scientific">Octopus bimaculoides</name>
    <name type="common">California two-spotted octopus</name>
    <dbReference type="NCBI Taxonomy" id="37653"/>
    <lineage>
        <taxon>Eukaryota</taxon>
        <taxon>Metazoa</taxon>
        <taxon>Spiralia</taxon>
        <taxon>Lophotrochozoa</taxon>
        <taxon>Mollusca</taxon>
        <taxon>Cephalopoda</taxon>
        <taxon>Coleoidea</taxon>
        <taxon>Octopodiformes</taxon>
        <taxon>Octopoda</taxon>
        <taxon>Incirrata</taxon>
        <taxon>Octopodidae</taxon>
        <taxon>Octopus</taxon>
    </lineage>
</organism>
<sequence>MTTTDAQCVSEYTTDDRFHQSTGEDLMKCFNKYDMTHKKRGVAYIFNNENFQHSELKTRLGSSKDAEDFKKALIKLGFHKDDINLYTDATAEEMCGALKQFGKKNSHPDLDCFICAILSHGDSDDLIYGYDDVVKLDKLLSYLRPGCCPSLTGVPKLFFVQASRGSKIDFGIEKTDADLLRNRERAPKIPVMADMLVVYSSCNEYPSFGNKEGGSWFMQALSKILMKYGNEYEIMKLLTAVSNYVASLGFQSSDNSEYNGNKQMPQIMSTLIKELKFQSKN</sequence>
<dbReference type="OMA" id="ENTGMNV"/>
<comment type="similarity">
    <text evidence="1 2">Belongs to the peptidase C14A family.</text>
</comment>
<accession>A0A0L8H3W0</accession>
<dbReference type="InterPro" id="IPR001309">
    <property type="entry name" value="Pept_C14_p20"/>
</dbReference>
<dbReference type="PROSITE" id="PS50208">
    <property type="entry name" value="CASPASE_P20"/>
    <property type="match status" value="1"/>
</dbReference>
<gene>
    <name evidence="5" type="ORF">OCBIM_22022916mg</name>
</gene>
<reference evidence="5" key="1">
    <citation type="submission" date="2015-07" db="EMBL/GenBank/DDBJ databases">
        <title>MeaNS - Measles Nucleotide Surveillance Program.</title>
        <authorList>
            <person name="Tran T."/>
            <person name="Druce J."/>
        </authorList>
    </citation>
    <scope>NUCLEOTIDE SEQUENCE</scope>
    <source>
        <strain evidence="5">UCB-OBI-ISO-001</strain>
        <tissue evidence="5">Gonad</tissue>
    </source>
</reference>
<dbReference type="SUPFAM" id="SSF52129">
    <property type="entry name" value="Caspase-like"/>
    <property type="match status" value="1"/>
</dbReference>
<evidence type="ECO:0008006" key="6">
    <source>
        <dbReference type="Google" id="ProtNLM"/>
    </source>
</evidence>
<protein>
    <recommendedName>
        <fullName evidence="6">Caspase family p20 domain-containing protein</fullName>
    </recommendedName>
</protein>
<dbReference type="PROSITE" id="PS01121">
    <property type="entry name" value="CASPASE_HIS"/>
    <property type="match status" value="1"/>
</dbReference>
<dbReference type="STRING" id="37653.A0A0L8H3W0"/>
<dbReference type="GO" id="GO:0006915">
    <property type="term" value="P:apoptotic process"/>
    <property type="evidence" value="ECO:0007669"/>
    <property type="project" value="TreeGrafter"/>
</dbReference>
<dbReference type="SMART" id="SM00115">
    <property type="entry name" value="CASc"/>
    <property type="match status" value="1"/>
</dbReference>
<dbReference type="PANTHER" id="PTHR10454">
    <property type="entry name" value="CASPASE"/>
    <property type="match status" value="1"/>
</dbReference>
<dbReference type="Pfam" id="PF00656">
    <property type="entry name" value="Peptidase_C14"/>
    <property type="match status" value="1"/>
</dbReference>
<dbReference type="GO" id="GO:0043525">
    <property type="term" value="P:positive regulation of neuron apoptotic process"/>
    <property type="evidence" value="ECO:0007669"/>
    <property type="project" value="TreeGrafter"/>
</dbReference>
<dbReference type="Gene3D" id="3.40.50.1460">
    <property type="match status" value="1"/>
</dbReference>
<dbReference type="InterPro" id="IPR011600">
    <property type="entry name" value="Pept_C14_caspase"/>
</dbReference>
<dbReference type="AlphaFoldDB" id="A0A0L8H3W0"/>
<dbReference type="PROSITE" id="PS50207">
    <property type="entry name" value="CASPASE_P10"/>
    <property type="match status" value="1"/>
</dbReference>
<dbReference type="GO" id="GO:0004197">
    <property type="term" value="F:cysteine-type endopeptidase activity"/>
    <property type="evidence" value="ECO:0007669"/>
    <property type="project" value="InterPro"/>
</dbReference>
<feature type="domain" description="Caspase family p20" evidence="4">
    <location>
        <begin position="39"/>
        <end position="167"/>
    </location>
</feature>
<name>A0A0L8H3W0_OCTBM</name>
<dbReference type="OrthoDB" id="6116485at2759"/>
<proteinExistence type="inferred from homology"/>